<evidence type="ECO:0000313" key="9">
    <source>
        <dbReference type="Proteomes" id="UP000249341"/>
    </source>
</evidence>
<comment type="similarity">
    <text evidence="2">Belongs to the GtrA family.</text>
</comment>
<comment type="subcellular location">
    <subcellularLocation>
        <location evidence="1">Membrane</location>
        <topology evidence="1">Multi-pass membrane protein</topology>
    </subcellularLocation>
</comment>
<dbReference type="AlphaFoldDB" id="A0A327ZJ79"/>
<dbReference type="GO" id="GO:0005886">
    <property type="term" value="C:plasma membrane"/>
    <property type="evidence" value="ECO:0007669"/>
    <property type="project" value="TreeGrafter"/>
</dbReference>
<dbReference type="PANTHER" id="PTHR38459">
    <property type="entry name" value="PROPHAGE BACTOPRENOL-LINKED GLUCOSE TRANSLOCASE HOMOLOG"/>
    <property type="match status" value="1"/>
</dbReference>
<name>A0A327ZJ79_9ACTN</name>
<gene>
    <name evidence="8" type="ORF">B0I29_10112</name>
</gene>
<evidence type="ECO:0000313" key="8">
    <source>
        <dbReference type="EMBL" id="RAK42882.1"/>
    </source>
</evidence>
<protein>
    <submittedName>
        <fullName evidence="8">GtrA-like protein</fullName>
    </submittedName>
</protein>
<dbReference type="InterPro" id="IPR051401">
    <property type="entry name" value="GtrA_CellWall_Glycosyl"/>
</dbReference>
<dbReference type="InterPro" id="IPR007267">
    <property type="entry name" value="GtrA_DPMS_TM"/>
</dbReference>
<evidence type="ECO:0000256" key="2">
    <source>
        <dbReference type="ARBA" id="ARBA00009399"/>
    </source>
</evidence>
<keyword evidence="3 6" id="KW-0812">Transmembrane</keyword>
<sequence length="150" mass="16919">MKVLQRFSRIEHLVHEFSKFSAVLLAVYVLEVLLFNIALGLLGMEPVAAKAFSYLTCAVISFYGNKLWTWRDHPPANLLREYLAYTLVTLVGLGILLSFVSVSHYCLGAISPVFRTAWADNISGNMIGPPLVAFFRFWAYKRFVLTQPAT</sequence>
<accession>A0A327ZJ79</accession>
<feature type="transmembrane region" description="Helical" evidence="6">
    <location>
        <begin position="20"/>
        <end position="39"/>
    </location>
</feature>
<dbReference type="EMBL" id="QLMJ01000001">
    <property type="protein sequence ID" value="RAK42882.1"/>
    <property type="molecule type" value="Genomic_DNA"/>
</dbReference>
<dbReference type="OrthoDB" id="9807815at2"/>
<feature type="domain" description="GtrA/DPMS transmembrane" evidence="7">
    <location>
        <begin position="22"/>
        <end position="144"/>
    </location>
</feature>
<keyword evidence="5 6" id="KW-0472">Membrane</keyword>
<dbReference type="RefSeq" id="WP_111646715.1">
    <property type="nucleotide sequence ID" value="NZ_JACHWI010000001.1"/>
</dbReference>
<feature type="transmembrane region" description="Helical" evidence="6">
    <location>
        <begin position="51"/>
        <end position="70"/>
    </location>
</feature>
<proteinExistence type="inferred from homology"/>
<comment type="caution">
    <text evidence="8">The sequence shown here is derived from an EMBL/GenBank/DDBJ whole genome shotgun (WGS) entry which is preliminary data.</text>
</comment>
<reference evidence="8 9" key="1">
    <citation type="submission" date="2018-06" db="EMBL/GenBank/DDBJ databases">
        <title>Genomic Encyclopedia of Type Strains, Phase III (KMG-III): the genomes of soil and plant-associated and newly described type strains.</title>
        <authorList>
            <person name="Whitman W."/>
        </authorList>
    </citation>
    <scope>NUCLEOTIDE SEQUENCE [LARGE SCALE GENOMIC DNA]</scope>
    <source>
        <strain evidence="8 9">CGMCC 4.7090</strain>
    </source>
</reference>
<evidence type="ECO:0000256" key="3">
    <source>
        <dbReference type="ARBA" id="ARBA00022692"/>
    </source>
</evidence>
<organism evidence="8 9">
    <name type="scientific">Actinoplanes lutulentus</name>
    <dbReference type="NCBI Taxonomy" id="1287878"/>
    <lineage>
        <taxon>Bacteria</taxon>
        <taxon>Bacillati</taxon>
        <taxon>Actinomycetota</taxon>
        <taxon>Actinomycetes</taxon>
        <taxon>Micromonosporales</taxon>
        <taxon>Micromonosporaceae</taxon>
        <taxon>Actinoplanes</taxon>
    </lineage>
</organism>
<feature type="transmembrane region" description="Helical" evidence="6">
    <location>
        <begin position="122"/>
        <end position="139"/>
    </location>
</feature>
<evidence type="ECO:0000256" key="5">
    <source>
        <dbReference type="ARBA" id="ARBA00023136"/>
    </source>
</evidence>
<keyword evidence="9" id="KW-1185">Reference proteome</keyword>
<evidence type="ECO:0000256" key="4">
    <source>
        <dbReference type="ARBA" id="ARBA00022989"/>
    </source>
</evidence>
<dbReference type="Pfam" id="PF04138">
    <property type="entry name" value="GtrA_DPMS_TM"/>
    <property type="match status" value="1"/>
</dbReference>
<dbReference type="GO" id="GO:0000271">
    <property type="term" value="P:polysaccharide biosynthetic process"/>
    <property type="evidence" value="ECO:0007669"/>
    <property type="project" value="InterPro"/>
</dbReference>
<evidence type="ECO:0000256" key="6">
    <source>
        <dbReference type="SAM" id="Phobius"/>
    </source>
</evidence>
<dbReference type="Proteomes" id="UP000249341">
    <property type="component" value="Unassembled WGS sequence"/>
</dbReference>
<keyword evidence="4 6" id="KW-1133">Transmembrane helix</keyword>
<evidence type="ECO:0000256" key="1">
    <source>
        <dbReference type="ARBA" id="ARBA00004141"/>
    </source>
</evidence>
<feature type="transmembrane region" description="Helical" evidence="6">
    <location>
        <begin position="82"/>
        <end position="102"/>
    </location>
</feature>
<dbReference type="PANTHER" id="PTHR38459:SF1">
    <property type="entry name" value="PROPHAGE BACTOPRENOL-LINKED GLUCOSE TRANSLOCASE HOMOLOG"/>
    <property type="match status" value="1"/>
</dbReference>
<evidence type="ECO:0000259" key="7">
    <source>
        <dbReference type="Pfam" id="PF04138"/>
    </source>
</evidence>